<sequence length="328" mass="35454">MAPTTAYAGPMSDGDDLQYVTVHGYRRAYRMTGSGPALLLLHGLGCDSSTWDRVIAPLAEHFTVIAPDLLGHGASAKPDADYSLGGYANGMRDLLTILGIDKVTVAGHSLGGGVAMQFAYQFPDRTERIVLVSAGGLGREVTPLIRFLTVPGSGSAISLATRRPWRRLVAGGLRGLSRSRLTATRDLGEVARIYESMADPATRRAVQRVTGHVMDWRGQYITMTDRTYLATIVPVLVIWGADDLVIPVSHAQVARDQKWSDVHVLPGAGHFPHRDRPDDVVRILLEFVASHEPATYRRATWRAMLRRGAQPALDSAPSADSPTVTVAG</sequence>
<dbReference type="InterPro" id="IPR000073">
    <property type="entry name" value="AB_hydrolase_1"/>
</dbReference>
<evidence type="ECO:0000259" key="1">
    <source>
        <dbReference type="Pfam" id="PF00561"/>
    </source>
</evidence>
<dbReference type="GO" id="GO:0016787">
    <property type="term" value="F:hydrolase activity"/>
    <property type="evidence" value="ECO:0007669"/>
    <property type="project" value="UniProtKB-KW"/>
</dbReference>
<name>A0ABN2VXU2_9ACTN</name>
<comment type="caution">
    <text evidence="2">The sequence shown here is derived from an EMBL/GenBank/DDBJ whole genome shotgun (WGS) entry which is preliminary data.</text>
</comment>
<dbReference type="InterPro" id="IPR050266">
    <property type="entry name" value="AB_hydrolase_sf"/>
</dbReference>
<organism evidence="2 3">
    <name type="scientific">Aeromicrobium halocynthiae</name>
    <dbReference type="NCBI Taxonomy" id="560557"/>
    <lineage>
        <taxon>Bacteria</taxon>
        <taxon>Bacillati</taxon>
        <taxon>Actinomycetota</taxon>
        <taxon>Actinomycetes</taxon>
        <taxon>Propionibacteriales</taxon>
        <taxon>Nocardioidaceae</taxon>
        <taxon>Aeromicrobium</taxon>
    </lineage>
</organism>
<dbReference type="Gene3D" id="3.40.50.1820">
    <property type="entry name" value="alpha/beta hydrolase"/>
    <property type="match status" value="1"/>
</dbReference>
<gene>
    <name evidence="2" type="ORF">GCM10009821_15350</name>
</gene>
<feature type="domain" description="AB hydrolase-1" evidence="1">
    <location>
        <begin position="36"/>
        <end position="275"/>
    </location>
</feature>
<evidence type="ECO:0000313" key="3">
    <source>
        <dbReference type="Proteomes" id="UP001501480"/>
    </source>
</evidence>
<dbReference type="InterPro" id="IPR000639">
    <property type="entry name" value="Epox_hydrolase-like"/>
</dbReference>
<reference evidence="2 3" key="1">
    <citation type="journal article" date="2019" name="Int. J. Syst. Evol. Microbiol.">
        <title>The Global Catalogue of Microorganisms (GCM) 10K type strain sequencing project: providing services to taxonomists for standard genome sequencing and annotation.</title>
        <authorList>
            <consortium name="The Broad Institute Genomics Platform"/>
            <consortium name="The Broad Institute Genome Sequencing Center for Infectious Disease"/>
            <person name="Wu L."/>
            <person name="Ma J."/>
        </authorList>
    </citation>
    <scope>NUCLEOTIDE SEQUENCE [LARGE SCALE GENOMIC DNA]</scope>
    <source>
        <strain evidence="2 3">JCM 15749</strain>
    </source>
</reference>
<dbReference type="PANTHER" id="PTHR43798:SF33">
    <property type="entry name" value="HYDROLASE, PUTATIVE (AFU_ORTHOLOGUE AFUA_2G14860)-RELATED"/>
    <property type="match status" value="1"/>
</dbReference>
<proteinExistence type="predicted"/>
<dbReference type="PRINTS" id="PR00412">
    <property type="entry name" value="EPOXHYDRLASE"/>
</dbReference>
<dbReference type="Proteomes" id="UP001501480">
    <property type="component" value="Unassembled WGS sequence"/>
</dbReference>
<dbReference type="EMBL" id="BAAAPY010000004">
    <property type="protein sequence ID" value="GAA2076808.1"/>
    <property type="molecule type" value="Genomic_DNA"/>
</dbReference>
<evidence type="ECO:0000313" key="2">
    <source>
        <dbReference type="EMBL" id="GAA2076808.1"/>
    </source>
</evidence>
<keyword evidence="2" id="KW-0378">Hydrolase</keyword>
<dbReference type="SUPFAM" id="SSF53474">
    <property type="entry name" value="alpha/beta-Hydrolases"/>
    <property type="match status" value="1"/>
</dbReference>
<dbReference type="PRINTS" id="PR00111">
    <property type="entry name" value="ABHYDROLASE"/>
</dbReference>
<dbReference type="InterPro" id="IPR029058">
    <property type="entry name" value="AB_hydrolase_fold"/>
</dbReference>
<accession>A0ABN2VXU2</accession>
<dbReference type="PANTHER" id="PTHR43798">
    <property type="entry name" value="MONOACYLGLYCEROL LIPASE"/>
    <property type="match status" value="1"/>
</dbReference>
<dbReference type="Pfam" id="PF00561">
    <property type="entry name" value="Abhydrolase_1"/>
    <property type="match status" value="1"/>
</dbReference>
<keyword evidence="3" id="KW-1185">Reference proteome</keyword>
<protein>
    <submittedName>
        <fullName evidence="2">Alpha/beta fold hydrolase</fullName>
    </submittedName>
</protein>